<feature type="compositionally biased region" description="Basic and acidic residues" evidence="1">
    <location>
        <begin position="611"/>
        <end position="639"/>
    </location>
</feature>
<dbReference type="EMBL" id="JAGTJQ010000003">
    <property type="protein sequence ID" value="KAH7035871.1"/>
    <property type="molecule type" value="Genomic_DNA"/>
</dbReference>
<dbReference type="AlphaFoldDB" id="A0A9P8YCJ1"/>
<accession>A0A9P8YCJ1</accession>
<proteinExistence type="predicted"/>
<protein>
    <submittedName>
        <fullName evidence="2">Uncharacterized protein</fullName>
    </submittedName>
</protein>
<evidence type="ECO:0000313" key="2">
    <source>
        <dbReference type="EMBL" id="KAH7035871.1"/>
    </source>
</evidence>
<feature type="compositionally biased region" description="Polar residues" evidence="1">
    <location>
        <begin position="512"/>
        <end position="525"/>
    </location>
</feature>
<feature type="compositionally biased region" description="Polar residues" evidence="1">
    <location>
        <begin position="446"/>
        <end position="466"/>
    </location>
</feature>
<comment type="caution">
    <text evidence="2">The sequence shown here is derived from an EMBL/GenBank/DDBJ whole genome shotgun (WGS) entry which is preliminary data.</text>
</comment>
<feature type="compositionally biased region" description="Polar residues" evidence="1">
    <location>
        <begin position="476"/>
        <end position="488"/>
    </location>
</feature>
<feature type="compositionally biased region" description="Pro residues" evidence="1">
    <location>
        <begin position="538"/>
        <end position="548"/>
    </location>
</feature>
<gene>
    <name evidence="2" type="ORF">B0I36DRAFT_319252</name>
</gene>
<dbReference type="GeneID" id="70182928"/>
<feature type="compositionally biased region" description="Basic and acidic residues" evidence="1">
    <location>
        <begin position="420"/>
        <end position="432"/>
    </location>
</feature>
<dbReference type="OrthoDB" id="4650842at2759"/>
<name>A0A9P8YCJ1_9PEZI</name>
<keyword evidence="3" id="KW-1185">Reference proteome</keyword>
<reference evidence="2" key="1">
    <citation type="journal article" date="2021" name="Nat. Commun.">
        <title>Genetic determinants of endophytism in the Arabidopsis root mycobiome.</title>
        <authorList>
            <person name="Mesny F."/>
            <person name="Miyauchi S."/>
            <person name="Thiergart T."/>
            <person name="Pickel B."/>
            <person name="Atanasova L."/>
            <person name="Karlsson M."/>
            <person name="Huettel B."/>
            <person name="Barry K.W."/>
            <person name="Haridas S."/>
            <person name="Chen C."/>
            <person name="Bauer D."/>
            <person name="Andreopoulos W."/>
            <person name="Pangilinan J."/>
            <person name="LaButti K."/>
            <person name="Riley R."/>
            <person name="Lipzen A."/>
            <person name="Clum A."/>
            <person name="Drula E."/>
            <person name="Henrissat B."/>
            <person name="Kohler A."/>
            <person name="Grigoriev I.V."/>
            <person name="Martin F.M."/>
            <person name="Hacquard S."/>
        </authorList>
    </citation>
    <scope>NUCLEOTIDE SEQUENCE</scope>
    <source>
        <strain evidence="2">MPI-CAGE-CH-0230</strain>
    </source>
</reference>
<feature type="compositionally biased region" description="Basic and acidic residues" evidence="1">
    <location>
        <begin position="385"/>
        <end position="411"/>
    </location>
</feature>
<dbReference type="RefSeq" id="XP_046015964.1">
    <property type="nucleotide sequence ID" value="XM_046153382.1"/>
</dbReference>
<dbReference type="Proteomes" id="UP000756346">
    <property type="component" value="Unassembled WGS sequence"/>
</dbReference>
<organism evidence="2 3">
    <name type="scientific">Microdochium trichocladiopsis</name>
    <dbReference type="NCBI Taxonomy" id="1682393"/>
    <lineage>
        <taxon>Eukaryota</taxon>
        <taxon>Fungi</taxon>
        <taxon>Dikarya</taxon>
        <taxon>Ascomycota</taxon>
        <taxon>Pezizomycotina</taxon>
        <taxon>Sordariomycetes</taxon>
        <taxon>Xylariomycetidae</taxon>
        <taxon>Xylariales</taxon>
        <taxon>Microdochiaceae</taxon>
        <taxon>Microdochium</taxon>
    </lineage>
</organism>
<evidence type="ECO:0000256" key="1">
    <source>
        <dbReference type="SAM" id="MobiDB-lite"/>
    </source>
</evidence>
<sequence>MTHLSPYASYSPGFGNSRSSVVSHGDRKCAVPGCKKIHCKRESQLGEFYEYSEHCKDHSCLRKFDNHSGFCSAPAMQPRAGVCVAHSMCSSPGCSKQGKNSEPNSALAWFCSTHRCHHGDCIIQSLPGRKHCQRHLACAERNCDRVPAEKGTFCKQHECSLPKCHQRANEAGRCEKHRECHISSCDQLAMADGYFCSDHGCRIVGCDLSRAKKSFFCMDRKHLLLLLTLLFLLPLCQSLSRQLINPLKDCCKVSDCSAGRHSMTKPDAAYCSRHECYAQGCINPAEEHGLYCVALHSCTKGGCLKERSIDASRHETNLCAEHFLEQIRLETAAQIEMEHQRREARHEQVRIGYEELIRQHQEQNESAERQKDRETKKRLEAERLEKAYQRGKQAERERLLKKQNEAKRTESEAQGARAPAMEKRGSGAKVHDFSYSPQRGRDDLPSLNTSQHQSRQPERTQGSTTEYRVYEYPAGQQASPQHSSTPRSVPQPPFIFQDPRDVWEDEPEGYYTTYSPASSRQQQRPTHADHGRQSTHYQPPPPPPPPLPRRTFSPEQVVYAQYPVVPERQPSYRHVPRRSFDGNGHNDYGIPYVYGSGDSRDHHRRARAPRQQRDEPLPYPDPQEHIERQYRRSDGGYRY</sequence>
<feature type="region of interest" description="Disordered" evidence="1">
    <location>
        <begin position="385"/>
        <end position="639"/>
    </location>
</feature>
<evidence type="ECO:0000313" key="3">
    <source>
        <dbReference type="Proteomes" id="UP000756346"/>
    </source>
</evidence>